<evidence type="ECO:0000256" key="1">
    <source>
        <dbReference type="SAM" id="Phobius"/>
    </source>
</evidence>
<gene>
    <name evidence="2" type="ORF">vBAbaSD0_26</name>
</gene>
<keyword evidence="1" id="KW-0472">Membrane</keyword>
<keyword evidence="1" id="KW-0812">Transmembrane</keyword>
<protein>
    <submittedName>
        <fullName evidence="2">Uncharacterized protein</fullName>
    </submittedName>
</protein>
<organism evidence="2 3">
    <name type="scientific">Acinetobacter phage vB_AbaS_D0</name>
    <dbReference type="NCBI Taxonomy" id="2510492"/>
    <lineage>
        <taxon>Viruses</taxon>
        <taxon>Duplodnaviria</taxon>
        <taxon>Heunggongvirae</taxon>
        <taxon>Uroviricota</taxon>
        <taxon>Caudoviricetes</taxon>
        <taxon>Lokivirus</taxon>
        <taxon>Lokivirus IMEAB3</taxon>
    </lineage>
</organism>
<proteinExistence type="predicted"/>
<feature type="transmembrane region" description="Helical" evidence="1">
    <location>
        <begin position="12"/>
        <end position="29"/>
    </location>
</feature>
<keyword evidence="1" id="KW-1133">Transmembrane helix</keyword>
<name>A0A481S234_9CAUD</name>
<accession>A0A481S234</accession>
<feature type="transmembrane region" description="Helical" evidence="1">
    <location>
        <begin position="50"/>
        <end position="69"/>
    </location>
</feature>
<sequence length="78" mass="8962">MAEGKIEMLESIWFMIAALLIIIDIRDAIQNIDRSNSYIDQNRIKEAFKEMGWAVGRIVMAGVIYWASWYEVFGKACG</sequence>
<evidence type="ECO:0000313" key="3">
    <source>
        <dbReference type="Proteomes" id="UP000291908"/>
    </source>
</evidence>
<reference evidence="2 3" key="1">
    <citation type="submission" date="2019-01" db="EMBL/GenBank/DDBJ databases">
        <authorList>
            <person name="Yuan Y."/>
            <person name="Xu Y."/>
        </authorList>
    </citation>
    <scope>NUCLEOTIDE SEQUENCE [LARGE SCALE GENOMIC DNA]</scope>
</reference>
<evidence type="ECO:0000313" key="2">
    <source>
        <dbReference type="EMBL" id="QBG78720.1"/>
    </source>
</evidence>
<dbReference type="Proteomes" id="UP000291908">
    <property type="component" value="Genome"/>
</dbReference>
<dbReference type="EMBL" id="MK411820">
    <property type="protein sequence ID" value="QBG78720.1"/>
    <property type="molecule type" value="Genomic_DNA"/>
</dbReference>